<keyword evidence="3 6" id="KW-0732">Signal</keyword>
<dbReference type="InterPro" id="IPR018013">
    <property type="entry name" value="Channel_Tsx-like"/>
</dbReference>
<evidence type="ECO:0000256" key="3">
    <source>
        <dbReference type="ARBA" id="ARBA00022729"/>
    </source>
</evidence>
<dbReference type="PRINTS" id="PR01277">
    <property type="entry name" value="CHANNELTSX"/>
</dbReference>
<evidence type="ECO:0000313" key="8">
    <source>
        <dbReference type="Proteomes" id="UP000008080"/>
    </source>
</evidence>
<accession>Q6MQ20</accession>
<dbReference type="EMBL" id="BX842647">
    <property type="protein sequence ID" value="CAE78627.1"/>
    <property type="molecule type" value="Genomic_DNA"/>
</dbReference>
<evidence type="ECO:0000256" key="4">
    <source>
        <dbReference type="ARBA" id="ARBA00023136"/>
    </source>
</evidence>
<dbReference type="GO" id="GO:0005337">
    <property type="term" value="F:nucleoside transmembrane transporter activity"/>
    <property type="evidence" value="ECO:0007669"/>
    <property type="project" value="InterPro"/>
</dbReference>
<feature type="chain" id="PRO_5004276761" evidence="6">
    <location>
        <begin position="23"/>
        <end position="269"/>
    </location>
</feature>
<keyword evidence="4" id="KW-0472">Membrane</keyword>
<dbReference type="RefSeq" id="WP_011163229.1">
    <property type="nucleotide sequence ID" value="NC_005363.1"/>
</dbReference>
<dbReference type="Pfam" id="PF03502">
    <property type="entry name" value="Channel_Tsx"/>
    <property type="match status" value="1"/>
</dbReference>
<comment type="similarity">
    <text evidence="2">Belongs to the nucleoside-specific channel-forming outer membrane porin (Tsx) (TC 1.B.10) family.</text>
</comment>
<evidence type="ECO:0000256" key="5">
    <source>
        <dbReference type="ARBA" id="ARBA00023237"/>
    </source>
</evidence>
<evidence type="ECO:0000256" key="6">
    <source>
        <dbReference type="SAM" id="SignalP"/>
    </source>
</evidence>
<evidence type="ECO:0000256" key="1">
    <source>
        <dbReference type="ARBA" id="ARBA00004442"/>
    </source>
</evidence>
<organism evidence="7 8">
    <name type="scientific">Bdellovibrio bacteriovorus (strain ATCC 15356 / DSM 50701 / NCIMB 9529 / HD100)</name>
    <dbReference type="NCBI Taxonomy" id="264462"/>
    <lineage>
        <taxon>Bacteria</taxon>
        <taxon>Pseudomonadati</taxon>
        <taxon>Bdellovibrionota</taxon>
        <taxon>Bdellovibrionia</taxon>
        <taxon>Bdellovibrionales</taxon>
        <taxon>Pseudobdellovibrionaceae</taxon>
        <taxon>Bdellovibrio</taxon>
    </lineage>
</organism>
<dbReference type="AlphaFoldDB" id="Q6MQ20"/>
<sequence>MIKAFMPLMLVAALLLPIPADAQGEAKSRNFQWLQFNLYKGFENKNPFDQQDDTYIEMEFGGRSGFLDFYGFFDVFDIFDSQDSDFHNGDNLFLKTFPRFSLNHITQKDLSWGPVQEWYLATLLIVGDRALFEQCIGLGVDFKTPWTGKLGANLMARYVRENYGAVNEHSWDGYFLAVNWLAPFYHFANDSFLSYQGYLDFVFAADEIGQEPGRTDSSVAWYNGFYWHQPDYSLGYGLKYYKDYAQFADGGIAGETTGFGHYVVLGYKF</sequence>
<dbReference type="HOGENOM" id="CLU_962051_0_0_7"/>
<gene>
    <name evidence="7" type="ordered locus">Bd0667</name>
</gene>
<name>Q6MQ20_BDEBA</name>
<dbReference type="KEGG" id="bba:Bd0667"/>
<dbReference type="InterPro" id="IPR003055">
    <property type="entry name" value="Channel_Tsx"/>
</dbReference>
<reference evidence="7 8" key="1">
    <citation type="journal article" date="2004" name="Science">
        <title>A predator unmasked: life cycle of Bdellovibrio bacteriovorus from a genomic perspective.</title>
        <authorList>
            <person name="Rendulic S."/>
            <person name="Jagtap P."/>
            <person name="Rosinus A."/>
            <person name="Eppinger M."/>
            <person name="Baar C."/>
            <person name="Lanz C."/>
            <person name="Keller H."/>
            <person name="Lambert C."/>
            <person name="Evans K.J."/>
            <person name="Goesmann A."/>
            <person name="Meyer F."/>
            <person name="Sockett R.E."/>
            <person name="Schuster S.C."/>
        </authorList>
    </citation>
    <scope>NUCLEOTIDE SEQUENCE [LARGE SCALE GENOMIC DNA]</scope>
    <source>
        <strain evidence="8">ATCC 15356 / DSM 50701 / NCIMB 9529 / HD100</strain>
    </source>
</reference>
<proteinExistence type="inferred from homology"/>
<feature type="signal peptide" evidence="6">
    <location>
        <begin position="1"/>
        <end position="22"/>
    </location>
</feature>
<dbReference type="Proteomes" id="UP000008080">
    <property type="component" value="Chromosome"/>
</dbReference>
<protein>
    <submittedName>
        <fullName evidence="7">Nucleoside-specific channel-forming protein tsx</fullName>
    </submittedName>
</protein>
<dbReference type="eggNOG" id="COG3248">
    <property type="taxonomic scope" value="Bacteria"/>
</dbReference>
<dbReference type="SUPFAM" id="SSF111364">
    <property type="entry name" value="Tsx-like channel"/>
    <property type="match status" value="1"/>
</dbReference>
<keyword evidence="5" id="KW-0998">Cell outer membrane</keyword>
<dbReference type="Gene3D" id="2.40.230.20">
    <property type="entry name" value="Nucleoside-specific channel-forming protein, Tsx-like"/>
    <property type="match status" value="1"/>
</dbReference>
<dbReference type="STRING" id="264462.Bd0667"/>
<dbReference type="GO" id="GO:0009279">
    <property type="term" value="C:cell outer membrane"/>
    <property type="evidence" value="ECO:0007669"/>
    <property type="project" value="UniProtKB-SubCell"/>
</dbReference>
<comment type="subcellular location">
    <subcellularLocation>
        <location evidence="1">Cell outer membrane</location>
    </subcellularLocation>
</comment>
<dbReference type="InterPro" id="IPR036777">
    <property type="entry name" value="Channel_Tsx-like_sf"/>
</dbReference>
<keyword evidence="8" id="KW-1185">Reference proteome</keyword>
<evidence type="ECO:0000313" key="7">
    <source>
        <dbReference type="EMBL" id="CAE78627.1"/>
    </source>
</evidence>
<evidence type="ECO:0000256" key="2">
    <source>
        <dbReference type="ARBA" id="ARBA00008728"/>
    </source>
</evidence>
<dbReference type="GeneID" id="93011756"/>